<dbReference type="PROSITE" id="PS50850">
    <property type="entry name" value="MFS"/>
    <property type="match status" value="1"/>
</dbReference>
<dbReference type="CDD" id="cd06174">
    <property type="entry name" value="MFS"/>
    <property type="match status" value="1"/>
</dbReference>
<feature type="transmembrane region" description="Helical" evidence="6">
    <location>
        <begin position="168"/>
        <end position="188"/>
    </location>
</feature>
<feature type="transmembrane region" description="Helical" evidence="6">
    <location>
        <begin position="12"/>
        <end position="34"/>
    </location>
</feature>
<dbReference type="InterPro" id="IPR050189">
    <property type="entry name" value="MFS_Efflux_Transporters"/>
</dbReference>
<dbReference type="InterPro" id="IPR036259">
    <property type="entry name" value="MFS_trans_sf"/>
</dbReference>
<keyword evidence="4 6" id="KW-1133">Transmembrane helix</keyword>
<feature type="transmembrane region" description="Helical" evidence="6">
    <location>
        <begin position="273"/>
        <end position="292"/>
    </location>
</feature>
<dbReference type="GO" id="GO:0005886">
    <property type="term" value="C:plasma membrane"/>
    <property type="evidence" value="ECO:0007669"/>
    <property type="project" value="UniProtKB-SubCell"/>
</dbReference>
<feature type="transmembrane region" description="Helical" evidence="6">
    <location>
        <begin position="243"/>
        <end position="266"/>
    </location>
</feature>
<organism evidence="8 9">
    <name type="scientific">Ferrovibrio terrae</name>
    <dbReference type="NCBI Taxonomy" id="2594003"/>
    <lineage>
        <taxon>Bacteria</taxon>
        <taxon>Pseudomonadati</taxon>
        <taxon>Pseudomonadota</taxon>
        <taxon>Alphaproteobacteria</taxon>
        <taxon>Rhodospirillales</taxon>
        <taxon>Rhodospirillaceae</taxon>
        <taxon>Ferrovibrio</taxon>
    </lineage>
</organism>
<dbReference type="RefSeq" id="WP_144068872.1">
    <property type="nucleotide sequence ID" value="NZ_CP041636.1"/>
</dbReference>
<evidence type="ECO:0000259" key="7">
    <source>
        <dbReference type="PROSITE" id="PS50850"/>
    </source>
</evidence>
<evidence type="ECO:0000313" key="8">
    <source>
        <dbReference type="EMBL" id="QDO97891.1"/>
    </source>
</evidence>
<evidence type="ECO:0000256" key="4">
    <source>
        <dbReference type="ARBA" id="ARBA00022989"/>
    </source>
</evidence>
<gene>
    <name evidence="8" type="ORF">FNB15_11715</name>
</gene>
<dbReference type="Gene3D" id="1.20.1250.20">
    <property type="entry name" value="MFS general substrate transporter like domains"/>
    <property type="match status" value="1"/>
</dbReference>
<evidence type="ECO:0000256" key="1">
    <source>
        <dbReference type="ARBA" id="ARBA00004651"/>
    </source>
</evidence>
<dbReference type="InterPro" id="IPR020846">
    <property type="entry name" value="MFS_dom"/>
</dbReference>
<keyword evidence="3 6" id="KW-0812">Transmembrane</keyword>
<feature type="transmembrane region" description="Helical" evidence="6">
    <location>
        <begin position="110"/>
        <end position="128"/>
    </location>
</feature>
<feature type="transmembrane region" description="Helical" evidence="6">
    <location>
        <begin position="298"/>
        <end position="322"/>
    </location>
</feature>
<feature type="domain" description="Major facilitator superfamily (MFS) profile" evidence="7">
    <location>
        <begin position="12"/>
        <end position="390"/>
    </location>
</feature>
<dbReference type="AlphaFoldDB" id="A0A516H291"/>
<feature type="transmembrane region" description="Helical" evidence="6">
    <location>
        <begin position="135"/>
        <end position="156"/>
    </location>
</feature>
<dbReference type="KEGG" id="fer:FNB15_11715"/>
<keyword evidence="2" id="KW-1003">Cell membrane</keyword>
<evidence type="ECO:0000313" key="9">
    <source>
        <dbReference type="Proteomes" id="UP000317496"/>
    </source>
</evidence>
<feature type="transmembrane region" description="Helical" evidence="6">
    <location>
        <begin position="342"/>
        <end position="363"/>
    </location>
</feature>
<proteinExistence type="predicted"/>
<dbReference type="PANTHER" id="PTHR43124:SF3">
    <property type="entry name" value="CHLORAMPHENICOL EFFLUX PUMP RV0191"/>
    <property type="match status" value="1"/>
</dbReference>
<dbReference type="GO" id="GO:0022857">
    <property type="term" value="F:transmembrane transporter activity"/>
    <property type="evidence" value="ECO:0007669"/>
    <property type="project" value="InterPro"/>
</dbReference>
<name>A0A516H291_9PROT</name>
<evidence type="ECO:0000256" key="6">
    <source>
        <dbReference type="SAM" id="Phobius"/>
    </source>
</evidence>
<reference evidence="8 9" key="1">
    <citation type="submission" date="2019-07" db="EMBL/GenBank/DDBJ databases">
        <title>Genome sequencing for Ferrovibrio sp. K5.</title>
        <authorList>
            <person name="Park S.-J."/>
        </authorList>
    </citation>
    <scope>NUCLEOTIDE SEQUENCE [LARGE SCALE GENOMIC DNA]</scope>
    <source>
        <strain evidence="8 9">K5</strain>
    </source>
</reference>
<dbReference type="OrthoDB" id="7841035at2"/>
<feature type="transmembrane region" description="Helical" evidence="6">
    <location>
        <begin position="82"/>
        <end position="104"/>
    </location>
</feature>
<dbReference type="PANTHER" id="PTHR43124">
    <property type="entry name" value="PURINE EFFLUX PUMP PBUE"/>
    <property type="match status" value="1"/>
</dbReference>
<feature type="transmembrane region" description="Helical" evidence="6">
    <location>
        <begin position="369"/>
        <end position="388"/>
    </location>
</feature>
<keyword evidence="9" id="KW-1185">Reference proteome</keyword>
<protein>
    <submittedName>
        <fullName evidence="8">MFS transporter</fullName>
    </submittedName>
</protein>
<evidence type="ECO:0000256" key="3">
    <source>
        <dbReference type="ARBA" id="ARBA00022692"/>
    </source>
</evidence>
<keyword evidence="5 6" id="KW-0472">Membrane</keyword>
<feature type="transmembrane region" description="Helical" evidence="6">
    <location>
        <begin position="46"/>
        <end position="70"/>
    </location>
</feature>
<dbReference type="InterPro" id="IPR011701">
    <property type="entry name" value="MFS"/>
</dbReference>
<feature type="transmembrane region" description="Helical" evidence="6">
    <location>
        <begin position="209"/>
        <end position="231"/>
    </location>
</feature>
<dbReference type="Proteomes" id="UP000317496">
    <property type="component" value="Chromosome"/>
</dbReference>
<dbReference type="SUPFAM" id="SSF103473">
    <property type="entry name" value="MFS general substrate transporter"/>
    <property type="match status" value="1"/>
</dbReference>
<dbReference type="EMBL" id="CP041636">
    <property type="protein sequence ID" value="QDO97891.1"/>
    <property type="molecule type" value="Genomic_DNA"/>
</dbReference>
<sequence>MNTSRQHTDWQAVFAVIAAGVIVSMQVGKLPPLLGQLRAEFGLDLVLGGLVASSISLIGGLCGIMAGFAGDRIGGRRALMSGLLINAAGSLAGAFAHDTAFLLAARLVEGLGFVITVVCGPSLVAMAAQPAQRSLALGLWSSYMPLGVTLGMLGALAVNHGLLDWRGLWLVLALLPFAAALLLPRLTARVPVAPLRKFNAAVLRRPGPWLLAGCFACYTTQWFCIVTWIPTYLKDSGLENETLLALGVAAVALVNAVGTTVSAAVMHRGTPRWLIIAVVSLSMGALGTASFAPDIPVLAKIGFAMAASGFGGMLPAAVLAGVPVQTRDPSEIATVNGVVVQLLNIGSFVGPPALAALVAHFGGWADGRWLLMVAGSIGLLLALGLRAAERRMATA</sequence>
<accession>A0A516H291</accession>
<evidence type="ECO:0000256" key="5">
    <source>
        <dbReference type="ARBA" id="ARBA00023136"/>
    </source>
</evidence>
<evidence type="ECO:0000256" key="2">
    <source>
        <dbReference type="ARBA" id="ARBA00022475"/>
    </source>
</evidence>
<dbReference type="Pfam" id="PF07690">
    <property type="entry name" value="MFS_1"/>
    <property type="match status" value="1"/>
</dbReference>
<comment type="subcellular location">
    <subcellularLocation>
        <location evidence="1">Cell membrane</location>
        <topology evidence="1">Multi-pass membrane protein</topology>
    </subcellularLocation>
</comment>